<evidence type="ECO:0000313" key="1">
    <source>
        <dbReference type="EMBL" id="EKJ70043.1"/>
    </source>
</evidence>
<organism evidence="1 2">
    <name type="scientific">Fusarium pseudograminearum (strain CS3096)</name>
    <name type="common">Wheat and barley crown-rot fungus</name>
    <dbReference type="NCBI Taxonomy" id="1028729"/>
    <lineage>
        <taxon>Eukaryota</taxon>
        <taxon>Fungi</taxon>
        <taxon>Dikarya</taxon>
        <taxon>Ascomycota</taxon>
        <taxon>Pezizomycotina</taxon>
        <taxon>Sordariomycetes</taxon>
        <taxon>Hypocreomycetidae</taxon>
        <taxon>Hypocreales</taxon>
        <taxon>Nectriaceae</taxon>
        <taxon>Fusarium</taxon>
    </lineage>
</organism>
<keyword evidence="2" id="KW-1185">Reference proteome</keyword>
<accession>K3VCD9</accession>
<dbReference type="HOGENOM" id="CLU_2073298_0_0_1"/>
<dbReference type="AlphaFoldDB" id="K3VCD9"/>
<reference evidence="1 2" key="1">
    <citation type="journal article" date="2012" name="PLoS Pathog.">
        <title>Comparative pathogenomics reveals horizontally acquired novel virulence genes in fungi infecting cereal hosts.</title>
        <authorList>
            <person name="Gardiner D.M."/>
            <person name="McDonald M.C."/>
            <person name="Covarelli L."/>
            <person name="Solomon P.S."/>
            <person name="Rusu A.G."/>
            <person name="Marshall M."/>
            <person name="Kazan K."/>
            <person name="Chakraborty S."/>
            <person name="McDonald B.A."/>
            <person name="Manners J.M."/>
        </authorList>
    </citation>
    <scope>NUCLEOTIDE SEQUENCE [LARGE SCALE GENOMIC DNA]</scope>
    <source>
        <strain evidence="1 2">CS3096</strain>
    </source>
</reference>
<dbReference type="RefSeq" id="XP_009261172.1">
    <property type="nucleotide sequence ID" value="XM_009262897.1"/>
</dbReference>
<evidence type="ECO:0000313" key="2">
    <source>
        <dbReference type="Proteomes" id="UP000007978"/>
    </source>
</evidence>
<dbReference type="Proteomes" id="UP000007978">
    <property type="component" value="Chromosome 1"/>
</dbReference>
<name>K3VCD9_FUSPC</name>
<comment type="caution">
    <text evidence="1">The sequence shown here is derived from an EMBL/GenBank/DDBJ whole genome shotgun (WGS) entry which is preliminary data.</text>
</comment>
<dbReference type="EMBL" id="AFNW01000317">
    <property type="protein sequence ID" value="EKJ70043.1"/>
    <property type="molecule type" value="Genomic_DNA"/>
</dbReference>
<gene>
    <name evidence="1" type="ORF">FPSE_09780</name>
</gene>
<proteinExistence type="predicted"/>
<dbReference type="KEGG" id="fpu:FPSE_09780"/>
<sequence length="118" mass="13055">MPGINPGAWRPSIAYAPVLKSDHTPDCGKIFLVLTIRVCDGSSYRATIPSFTHNRSSVSRDVLVLLGTEGIKGLQLWIKALICLPRTAKSPQTAVRDPFTLTTVSNMLTRDERIQQYN</sequence>
<dbReference type="GeneID" id="20368397"/>
<protein>
    <submittedName>
        <fullName evidence="1">Uncharacterized protein</fullName>
    </submittedName>
</protein>